<evidence type="ECO:0000256" key="2">
    <source>
        <dbReference type="ARBA" id="ARBA00006175"/>
    </source>
</evidence>
<dbReference type="EMBL" id="JARQZJ010000121">
    <property type="protein sequence ID" value="KAK9888628.1"/>
    <property type="molecule type" value="Genomic_DNA"/>
</dbReference>
<comment type="subcellular location">
    <subcellularLocation>
        <location evidence="1">Membrane</location>
        <topology evidence="1">Multi-pass membrane protein</topology>
    </subcellularLocation>
</comment>
<name>A0AAW1V5I0_9CUCU</name>
<evidence type="ECO:0000256" key="3">
    <source>
        <dbReference type="ARBA" id="ARBA00022448"/>
    </source>
</evidence>
<dbReference type="GO" id="GO:0015267">
    <property type="term" value="F:channel activity"/>
    <property type="evidence" value="ECO:0007669"/>
    <property type="project" value="InterPro"/>
</dbReference>
<keyword evidence="3 7" id="KW-0813">Transport</keyword>
<keyword evidence="4 7" id="KW-0812">Transmembrane</keyword>
<keyword evidence="5 8" id="KW-1133">Transmembrane helix</keyword>
<dbReference type="InterPro" id="IPR034294">
    <property type="entry name" value="Aquaporin_transptr"/>
</dbReference>
<protein>
    <submittedName>
        <fullName evidence="9">Uncharacterized protein</fullName>
    </submittedName>
</protein>
<feature type="transmembrane region" description="Helical" evidence="8">
    <location>
        <begin position="134"/>
        <end position="156"/>
    </location>
</feature>
<comment type="similarity">
    <text evidence="2 7">Belongs to the MIP/aquaporin (TC 1.A.8) family.</text>
</comment>
<evidence type="ECO:0000256" key="4">
    <source>
        <dbReference type="ARBA" id="ARBA00022692"/>
    </source>
</evidence>
<evidence type="ECO:0000256" key="1">
    <source>
        <dbReference type="ARBA" id="ARBA00004141"/>
    </source>
</evidence>
<dbReference type="PANTHER" id="PTHR19139">
    <property type="entry name" value="AQUAPORIN TRANSPORTER"/>
    <property type="match status" value="1"/>
</dbReference>
<dbReference type="InterPro" id="IPR000425">
    <property type="entry name" value="MIP"/>
</dbReference>
<accession>A0AAW1V5I0</accession>
<evidence type="ECO:0000256" key="5">
    <source>
        <dbReference type="ARBA" id="ARBA00022989"/>
    </source>
</evidence>
<dbReference type="Gene3D" id="1.20.1080.10">
    <property type="entry name" value="Glycerol uptake facilitator protein"/>
    <property type="match status" value="1"/>
</dbReference>
<dbReference type="PANTHER" id="PTHR19139:SF270">
    <property type="entry name" value="ENTOMOGLYCEROPORIN 1-RELATED"/>
    <property type="match status" value="1"/>
</dbReference>
<feature type="transmembrane region" description="Helical" evidence="8">
    <location>
        <begin position="20"/>
        <end position="45"/>
    </location>
</feature>
<dbReference type="PROSITE" id="PS00221">
    <property type="entry name" value="MIP"/>
    <property type="match status" value="1"/>
</dbReference>
<sequence length="238" mass="25665">MYKGKKIRIKDDLSHKDRAILCLSEFFGTLIFLFIGCMGCVHPHLNSNLHISFTFGLGIMLPVQLFAHISGGHVNPAVSISAVVLGRIPLIHLPLYIVSQIIGAFTGFGLLKLFMPSDAPKGVCSPGLGPGISAWQGLGVEVFLTFTLLMACGAVWDSRNAENHDSVSLRLGLVVGVLAMAGVPFTGANMNPARSLAPAVINGDWENWWVYWIGPIGGGLLGATLYRFVFSKEEDLEE</sequence>
<evidence type="ECO:0000256" key="7">
    <source>
        <dbReference type="RuleBase" id="RU000477"/>
    </source>
</evidence>
<dbReference type="InterPro" id="IPR022357">
    <property type="entry name" value="MIP_CS"/>
</dbReference>
<comment type="caution">
    <text evidence="9">The sequence shown here is derived from an EMBL/GenBank/DDBJ whole genome shotgun (WGS) entry which is preliminary data.</text>
</comment>
<dbReference type="GO" id="GO:0005886">
    <property type="term" value="C:plasma membrane"/>
    <property type="evidence" value="ECO:0007669"/>
    <property type="project" value="TreeGrafter"/>
</dbReference>
<organism evidence="9 10">
    <name type="scientific">Henosepilachna vigintioctopunctata</name>
    <dbReference type="NCBI Taxonomy" id="420089"/>
    <lineage>
        <taxon>Eukaryota</taxon>
        <taxon>Metazoa</taxon>
        <taxon>Ecdysozoa</taxon>
        <taxon>Arthropoda</taxon>
        <taxon>Hexapoda</taxon>
        <taxon>Insecta</taxon>
        <taxon>Pterygota</taxon>
        <taxon>Neoptera</taxon>
        <taxon>Endopterygota</taxon>
        <taxon>Coleoptera</taxon>
        <taxon>Polyphaga</taxon>
        <taxon>Cucujiformia</taxon>
        <taxon>Coccinelloidea</taxon>
        <taxon>Coccinellidae</taxon>
        <taxon>Epilachninae</taxon>
        <taxon>Epilachnini</taxon>
        <taxon>Henosepilachna</taxon>
    </lineage>
</organism>
<dbReference type="PRINTS" id="PR00783">
    <property type="entry name" value="MINTRINSICP"/>
</dbReference>
<evidence type="ECO:0000256" key="6">
    <source>
        <dbReference type="ARBA" id="ARBA00023136"/>
    </source>
</evidence>
<dbReference type="Pfam" id="PF00230">
    <property type="entry name" value="MIP"/>
    <property type="match status" value="1"/>
</dbReference>
<gene>
    <name evidence="9" type="ORF">WA026_000856</name>
</gene>
<keyword evidence="10" id="KW-1185">Reference proteome</keyword>
<evidence type="ECO:0000256" key="8">
    <source>
        <dbReference type="SAM" id="Phobius"/>
    </source>
</evidence>
<reference evidence="9 10" key="1">
    <citation type="submission" date="2023-03" db="EMBL/GenBank/DDBJ databases">
        <title>Genome insight into feeding habits of ladybird beetles.</title>
        <authorList>
            <person name="Li H.-S."/>
            <person name="Huang Y.-H."/>
            <person name="Pang H."/>
        </authorList>
    </citation>
    <scope>NUCLEOTIDE SEQUENCE [LARGE SCALE GENOMIC DNA]</scope>
    <source>
        <strain evidence="9">SYSU_2023b</strain>
        <tissue evidence="9">Whole body</tissue>
    </source>
</reference>
<dbReference type="NCBIfam" id="TIGR00861">
    <property type="entry name" value="MIP"/>
    <property type="match status" value="1"/>
</dbReference>
<feature type="transmembrane region" description="Helical" evidence="8">
    <location>
        <begin position="208"/>
        <end position="229"/>
    </location>
</feature>
<dbReference type="InterPro" id="IPR023271">
    <property type="entry name" value="Aquaporin-like"/>
</dbReference>
<evidence type="ECO:0000313" key="9">
    <source>
        <dbReference type="EMBL" id="KAK9888628.1"/>
    </source>
</evidence>
<dbReference type="AlphaFoldDB" id="A0AAW1V5I0"/>
<keyword evidence="6 8" id="KW-0472">Membrane</keyword>
<dbReference type="Proteomes" id="UP001431783">
    <property type="component" value="Unassembled WGS sequence"/>
</dbReference>
<evidence type="ECO:0000313" key="10">
    <source>
        <dbReference type="Proteomes" id="UP001431783"/>
    </source>
</evidence>
<dbReference type="SUPFAM" id="SSF81338">
    <property type="entry name" value="Aquaporin-like"/>
    <property type="match status" value="1"/>
</dbReference>
<feature type="transmembrane region" description="Helical" evidence="8">
    <location>
        <begin position="93"/>
        <end position="114"/>
    </location>
</feature>
<feature type="transmembrane region" description="Helical" evidence="8">
    <location>
        <begin position="168"/>
        <end position="188"/>
    </location>
</feature>
<proteinExistence type="inferred from homology"/>